<comment type="similarity">
    <text evidence="1">Belongs to the hemerythrin family.</text>
</comment>
<dbReference type="GO" id="GO:0046872">
    <property type="term" value="F:metal ion binding"/>
    <property type="evidence" value="ECO:0007669"/>
    <property type="project" value="UniProtKB-KW"/>
</dbReference>
<dbReference type="Proteomes" id="UP000275461">
    <property type="component" value="Unassembled WGS sequence"/>
</dbReference>
<evidence type="ECO:0000313" key="6">
    <source>
        <dbReference type="EMBL" id="RLK51335.1"/>
    </source>
</evidence>
<gene>
    <name evidence="6" type="ORF">DFR31_1271</name>
</gene>
<dbReference type="InterPro" id="IPR035938">
    <property type="entry name" value="Hemerythrin-like_sf"/>
</dbReference>
<dbReference type="Pfam" id="PF01814">
    <property type="entry name" value="Hemerythrin"/>
    <property type="match status" value="1"/>
</dbReference>
<sequence>MSYLFWSSELDTGIKSIDQQHKRIVEYINRLDDARAQGSRQLIGEVIDGLVDYTQSHFSFEEKMMEDAGYPLLRGHRRVHQMFIKQVADYQQRFEAGEDVAEELHSLLKRWLFNHIKHDDASYVTDVKASMQDLETDSGEEDGEQEGWLARNLRRFFGRSSG</sequence>
<evidence type="ECO:0000256" key="1">
    <source>
        <dbReference type="ARBA" id="ARBA00010587"/>
    </source>
</evidence>
<protein>
    <submittedName>
        <fullName evidence="6">Hemerythrin</fullName>
    </submittedName>
</protein>
<comment type="caution">
    <text evidence="6">The sequence shown here is derived from an EMBL/GenBank/DDBJ whole genome shotgun (WGS) entry which is preliminary data.</text>
</comment>
<evidence type="ECO:0000256" key="3">
    <source>
        <dbReference type="ARBA" id="ARBA00022723"/>
    </source>
</evidence>
<keyword evidence="3" id="KW-0479">Metal-binding</keyword>
<dbReference type="NCBIfam" id="TIGR02481">
    <property type="entry name" value="hemeryth_dom"/>
    <property type="match status" value="1"/>
</dbReference>
<dbReference type="AlphaFoldDB" id="A0A498C657"/>
<organism evidence="6 7">
    <name type="scientific">Alkalispirillum mobile</name>
    <dbReference type="NCBI Taxonomy" id="85925"/>
    <lineage>
        <taxon>Bacteria</taxon>
        <taxon>Pseudomonadati</taxon>
        <taxon>Pseudomonadota</taxon>
        <taxon>Gammaproteobacteria</taxon>
        <taxon>Chromatiales</taxon>
        <taxon>Ectothiorhodospiraceae</taxon>
        <taxon>Alkalispirillum</taxon>
    </lineage>
</organism>
<dbReference type="InterPro" id="IPR050669">
    <property type="entry name" value="Hemerythrin"/>
</dbReference>
<evidence type="ECO:0000256" key="2">
    <source>
        <dbReference type="ARBA" id="ARBA00022621"/>
    </source>
</evidence>
<dbReference type="NCBIfam" id="NF033749">
    <property type="entry name" value="bact_hemeryth"/>
    <property type="match status" value="1"/>
</dbReference>
<proteinExistence type="inferred from homology"/>
<evidence type="ECO:0000259" key="5">
    <source>
        <dbReference type="Pfam" id="PF01814"/>
    </source>
</evidence>
<keyword evidence="4" id="KW-0408">Iron</keyword>
<dbReference type="SUPFAM" id="SSF47188">
    <property type="entry name" value="Hemerythrin-like"/>
    <property type="match status" value="1"/>
</dbReference>
<dbReference type="InterPro" id="IPR012827">
    <property type="entry name" value="Hemerythrin_metal-bd"/>
</dbReference>
<dbReference type="InterPro" id="IPR016131">
    <property type="entry name" value="Haemerythrin_Fe_BS"/>
</dbReference>
<accession>A0A498C657</accession>
<dbReference type="Gene3D" id="1.20.120.50">
    <property type="entry name" value="Hemerythrin-like"/>
    <property type="match status" value="1"/>
</dbReference>
<name>A0A498C657_9GAMM</name>
<dbReference type="CDD" id="cd12107">
    <property type="entry name" value="Hemerythrin"/>
    <property type="match status" value="1"/>
</dbReference>
<dbReference type="PANTHER" id="PTHR37164">
    <property type="entry name" value="BACTERIOHEMERYTHRIN"/>
    <property type="match status" value="1"/>
</dbReference>
<dbReference type="OrthoDB" id="1122424at2"/>
<dbReference type="PROSITE" id="PS00550">
    <property type="entry name" value="HEMERYTHRINS"/>
    <property type="match status" value="1"/>
</dbReference>
<dbReference type="GO" id="GO:0005344">
    <property type="term" value="F:oxygen carrier activity"/>
    <property type="evidence" value="ECO:0007669"/>
    <property type="project" value="UniProtKB-KW"/>
</dbReference>
<keyword evidence="7" id="KW-1185">Reference proteome</keyword>
<feature type="domain" description="Hemerythrin-like" evidence="5">
    <location>
        <begin position="12"/>
        <end position="123"/>
    </location>
</feature>
<keyword evidence="2" id="KW-0813">Transport</keyword>
<evidence type="ECO:0000313" key="7">
    <source>
        <dbReference type="Proteomes" id="UP000275461"/>
    </source>
</evidence>
<dbReference type="EMBL" id="RCDA01000001">
    <property type="protein sequence ID" value="RLK51335.1"/>
    <property type="molecule type" value="Genomic_DNA"/>
</dbReference>
<dbReference type="InterPro" id="IPR012312">
    <property type="entry name" value="Hemerythrin-like"/>
</dbReference>
<reference evidence="6 7" key="1">
    <citation type="submission" date="2018-10" db="EMBL/GenBank/DDBJ databases">
        <title>Genomic Encyclopedia of Type Strains, Phase IV (KMG-IV): sequencing the most valuable type-strain genomes for metagenomic binning, comparative biology and taxonomic classification.</title>
        <authorList>
            <person name="Goeker M."/>
        </authorList>
    </citation>
    <scope>NUCLEOTIDE SEQUENCE [LARGE SCALE GENOMIC DNA]</scope>
    <source>
        <strain evidence="6 7">DSM 12769</strain>
    </source>
</reference>
<dbReference type="RefSeq" id="WP_121441752.1">
    <property type="nucleotide sequence ID" value="NZ_RCDA01000001.1"/>
</dbReference>
<dbReference type="NCBIfam" id="NF002007">
    <property type="entry name" value="PRK00808.1"/>
    <property type="match status" value="1"/>
</dbReference>
<evidence type="ECO:0000256" key="4">
    <source>
        <dbReference type="ARBA" id="ARBA00023004"/>
    </source>
</evidence>
<dbReference type="PANTHER" id="PTHR37164:SF1">
    <property type="entry name" value="BACTERIOHEMERYTHRIN"/>
    <property type="match status" value="1"/>
</dbReference>
<keyword evidence="2" id="KW-0561">Oxygen transport</keyword>